<sequence>MVGSLKTERRGTRNEAKSNSNHSSGTVFGAVRSRHGAAFRSKQFVFVVGDNQAAFPVHAAVIAKQSKALDSLINGPMKEASEGKAILEDIEEDTFIRFCQFAYSGDYTTPDFTHIPTIELPNIPTPPGIATDRDDSRSTEPELEPEPAVDDGWGSTPKKPEKPKNPSKSSLLRQSLHDQLYDVETNCTILAARCKIRENSDPTEDYTTVFIGHAQLYVFAEKWGIASLKTLALSKLHKTLTTFTLYAVRRPDIAALLRYTFSNNHTPDLVDAVDDLRSLVMLYTVSEAENLIHCPNFLLLIGEGGQLAQYLVQMLMERID</sequence>
<protein>
    <recommendedName>
        <fullName evidence="2">BTB domain-containing protein</fullName>
    </recommendedName>
</protein>
<name>A0A9P7YW67_9HELO</name>
<feature type="compositionally biased region" description="Polar residues" evidence="1">
    <location>
        <begin position="17"/>
        <end position="26"/>
    </location>
</feature>
<dbReference type="InterPro" id="IPR011333">
    <property type="entry name" value="SKP1/BTB/POZ_sf"/>
</dbReference>
<evidence type="ECO:0000313" key="4">
    <source>
        <dbReference type="Proteomes" id="UP000887226"/>
    </source>
</evidence>
<evidence type="ECO:0000256" key="1">
    <source>
        <dbReference type="SAM" id="MobiDB-lite"/>
    </source>
</evidence>
<dbReference type="OrthoDB" id="9997739at2759"/>
<dbReference type="PANTHER" id="PTHR47843">
    <property type="entry name" value="BTB DOMAIN-CONTAINING PROTEIN-RELATED"/>
    <property type="match status" value="1"/>
</dbReference>
<feature type="region of interest" description="Disordered" evidence="1">
    <location>
        <begin position="118"/>
        <end position="171"/>
    </location>
</feature>
<gene>
    <name evidence="3" type="ORF">BJ878DRAFT_578709</name>
</gene>
<dbReference type="Pfam" id="PF00651">
    <property type="entry name" value="BTB"/>
    <property type="match status" value="1"/>
</dbReference>
<keyword evidence="4" id="KW-1185">Reference proteome</keyword>
<dbReference type="AlphaFoldDB" id="A0A9P7YW67"/>
<dbReference type="Proteomes" id="UP000887226">
    <property type="component" value="Unassembled WGS sequence"/>
</dbReference>
<dbReference type="SUPFAM" id="SSF54695">
    <property type="entry name" value="POZ domain"/>
    <property type="match status" value="1"/>
</dbReference>
<feature type="compositionally biased region" description="Basic and acidic residues" evidence="1">
    <location>
        <begin position="1"/>
        <end position="16"/>
    </location>
</feature>
<dbReference type="Gene3D" id="3.30.710.10">
    <property type="entry name" value="Potassium Channel Kv1.1, Chain A"/>
    <property type="match status" value="1"/>
</dbReference>
<comment type="caution">
    <text evidence="3">The sequence shown here is derived from an EMBL/GenBank/DDBJ whole genome shotgun (WGS) entry which is preliminary data.</text>
</comment>
<evidence type="ECO:0000313" key="3">
    <source>
        <dbReference type="EMBL" id="KAG9240865.1"/>
    </source>
</evidence>
<reference evidence="3" key="1">
    <citation type="journal article" date="2021" name="IMA Fungus">
        <title>Genomic characterization of three marine fungi, including Emericellopsis atlantica sp. nov. with signatures of a generalist lifestyle and marine biomass degradation.</title>
        <authorList>
            <person name="Hagestad O.C."/>
            <person name="Hou L."/>
            <person name="Andersen J.H."/>
            <person name="Hansen E.H."/>
            <person name="Altermark B."/>
            <person name="Li C."/>
            <person name="Kuhnert E."/>
            <person name="Cox R.J."/>
            <person name="Crous P.W."/>
            <person name="Spatafora J.W."/>
            <person name="Lail K."/>
            <person name="Amirebrahimi M."/>
            <person name="Lipzen A."/>
            <person name="Pangilinan J."/>
            <person name="Andreopoulos W."/>
            <person name="Hayes R.D."/>
            <person name="Ng V."/>
            <person name="Grigoriev I.V."/>
            <person name="Jackson S.A."/>
            <person name="Sutton T.D.S."/>
            <person name="Dobson A.D.W."/>
            <person name="Rama T."/>
        </authorList>
    </citation>
    <scope>NUCLEOTIDE SEQUENCE</scope>
    <source>
        <strain evidence="3">TRa3180A</strain>
    </source>
</reference>
<evidence type="ECO:0000259" key="2">
    <source>
        <dbReference type="PROSITE" id="PS50097"/>
    </source>
</evidence>
<dbReference type="InterPro" id="IPR000210">
    <property type="entry name" value="BTB/POZ_dom"/>
</dbReference>
<feature type="compositionally biased region" description="Basic and acidic residues" evidence="1">
    <location>
        <begin position="131"/>
        <end position="140"/>
    </location>
</feature>
<accession>A0A9P7YW67</accession>
<proteinExistence type="predicted"/>
<organism evidence="3 4">
    <name type="scientific">Calycina marina</name>
    <dbReference type="NCBI Taxonomy" id="1763456"/>
    <lineage>
        <taxon>Eukaryota</taxon>
        <taxon>Fungi</taxon>
        <taxon>Dikarya</taxon>
        <taxon>Ascomycota</taxon>
        <taxon>Pezizomycotina</taxon>
        <taxon>Leotiomycetes</taxon>
        <taxon>Helotiales</taxon>
        <taxon>Pezizellaceae</taxon>
        <taxon>Calycina</taxon>
    </lineage>
</organism>
<dbReference type="EMBL" id="MU254325">
    <property type="protein sequence ID" value="KAG9240865.1"/>
    <property type="molecule type" value="Genomic_DNA"/>
</dbReference>
<dbReference type="PROSITE" id="PS50097">
    <property type="entry name" value="BTB"/>
    <property type="match status" value="1"/>
</dbReference>
<feature type="domain" description="BTB" evidence="2">
    <location>
        <begin position="42"/>
        <end position="111"/>
    </location>
</feature>
<feature type="region of interest" description="Disordered" evidence="1">
    <location>
        <begin position="1"/>
        <end position="27"/>
    </location>
</feature>